<dbReference type="GeneID" id="59233975"/>
<dbReference type="EMBL" id="CP058604">
    <property type="protein sequence ID" value="QLG70339.1"/>
    <property type="molecule type" value="Genomic_DNA"/>
</dbReference>
<feature type="compositionally biased region" description="Polar residues" evidence="1">
    <location>
        <begin position="112"/>
        <end position="132"/>
    </location>
</feature>
<dbReference type="RefSeq" id="XP_037142067.1">
    <property type="nucleotide sequence ID" value="XM_037286172.1"/>
</dbReference>
<feature type="region of interest" description="Disordered" evidence="1">
    <location>
        <begin position="110"/>
        <end position="166"/>
    </location>
</feature>
<proteinExistence type="predicted"/>
<organism evidence="2 3">
    <name type="scientific">Zygotorulaspora mrakii</name>
    <name type="common">Zygosaccharomyces mrakii</name>
    <dbReference type="NCBI Taxonomy" id="42260"/>
    <lineage>
        <taxon>Eukaryota</taxon>
        <taxon>Fungi</taxon>
        <taxon>Dikarya</taxon>
        <taxon>Ascomycota</taxon>
        <taxon>Saccharomycotina</taxon>
        <taxon>Saccharomycetes</taxon>
        <taxon>Saccharomycetales</taxon>
        <taxon>Saccharomycetaceae</taxon>
        <taxon>Zygotorulaspora</taxon>
    </lineage>
</organism>
<feature type="region of interest" description="Disordered" evidence="1">
    <location>
        <begin position="171"/>
        <end position="190"/>
    </location>
</feature>
<evidence type="ECO:0000313" key="3">
    <source>
        <dbReference type="Proteomes" id="UP000509704"/>
    </source>
</evidence>
<dbReference type="KEGG" id="zmk:HG535_0A02780"/>
<feature type="compositionally biased region" description="Basic and acidic residues" evidence="1">
    <location>
        <begin position="171"/>
        <end position="183"/>
    </location>
</feature>
<reference evidence="2 3" key="1">
    <citation type="submission" date="2020-07" db="EMBL/GenBank/DDBJ databases">
        <title>The yeast mating-type switching endonuclease HO is a domesticated member of an unorthodox homing genetic element family.</title>
        <authorList>
            <person name="Coughlan A.Y."/>
            <person name="Lombardi L."/>
            <person name="Braun-Galleani S."/>
            <person name="Martos A.R."/>
            <person name="Galeote V."/>
            <person name="Bigey F."/>
            <person name="Dequin S."/>
            <person name="Byrne K.P."/>
            <person name="Wolfe K.H."/>
        </authorList>
    </citation>
    <scope>NUCLEOTIDE SEQUENCE [LARGE SCALE GENOMIC DNA]</scope>
    <source>
        <strain evidence="2 3">NRRL Y-6702</strain>
    </source>
</reference>
<sequence>MRCCAVLAAQLIGHVCDTLLTLFFSVIQLCLLEERPREPFVRSGRVTPVHRRLGRVACSPQLCVLPGLLPGVPIPRLAPRRPAESWRSRRAGFSMLPEAVRCPVSALRHRTLSQPSRTDGSQQEMLLNNPPLTRSGKEGQDQAKTKKTTERKKSKEQSINKDMIRIDHFIKKQVQETRDDRHSKSYCKSV</sequence>
<evidence type="ECO:0000256" key="1">
    <source>
        <dbReference type="SAM" id="MobiDB-lite"/>
    </source>
</evidence>
<name>A0A7H9AX29_ZYGMR</name>
<gene>
    <name evidence="2" type="ORF">HG535_0A02780</name>
</gene>
<dbReference type="AlphaFoldDB" id="A0A7H9AX29"/>
<dbReference type="Proteomes" id="UP000509704">
    <property type="component" value="Chromosome 1"/>
</dbReference>
<protein>
    <submittedName>
        <fullName evidence="2">Uncharacterized protein</fullName>
    </submittedName>
</protein>
<feature type="compositionally biased region" description="Basic and acidic residues" evidence="1">
    <location>
        <begin position="135"/>
        <end position="166"/>
    </location>
</feature>
<evidence type="ECO:0000313" key="2">
    <source>
        <dbReference type="EMBL" id="QLG70339.1"/>
    </source>
</evidence>
<accession>A0A7H9AX29</accession>
<keyword evidence="3" id="KW-1185">Reference proteome</keyword>